<proteinExistence type="predicted"/>
<dbReference type="InterPro" id="IPR026341">
    <property type="entry name" value="T9SS_type_B"/>
</dbReference>
<feature type="domain" description="HYR" evidence="2">
    <location>
        <begin position="148"/>
        <end position="233"/>
    </location>
</feature>
<dbReference type="InterPro" id="IPR003410">
    <property type="entry name" value="HYR_dom"/>
</dbReference>
<dbReference type="NCBIfam" id="TIGR04131">
    <property type="entry name" value="Bac_Flav_CTERM"/>
    <property type="match status" value="1"/>
</dbReference>
<comment type="caution">
    <text evidence="3">The sequence shown here is derived from an EMBL/GenBank/DDBJ whole genome shotgun (WGS) entry which is preliminary data.</text>
</comment>
<organism evidence="3">
    <name type="scientific">bioreactor metagenome</name>
    <dbReference type="NCBI Taxonomy" id="1076179"/>
    <lineage>
        <taxon>unclassified sequences</taxon>
        <taxon>metagenomes</taxon>
        <taxon>ecological metagenomes</taxon>
    </lineage>
</organism>
<accession>A0A644W311</accession>
<evidence type="ECO:0000256" key="1">
    <source>
        <dbReference type="ARBA" id="ARBA00022737"/>
    </source>
</evidence>
<dbReference type="Gene3D" id="2.60.40.3440">
    <property type="match status" value="1"/>
</dbReference>
<evidence type="ECO:0000313" key="3">
    <source>
        <dbReference type="EMBL" id="MPL97102.1"/>
    </source>
</evidence>
<gene>
    <name evidence="3" type="ORF">SDC9_43290</name>
</gene>
<name>A0A644W311_9ZZZZ</name>
<dbReference type="Pfam" id="PF13585">
    <property type="entry name" value="CHU_C"/>
    <property type="match status" value="1"/>
</dbReference>
<reference evidence="3" key="1">
    <citation type="submission" date="2019-08" db="EMBL/GenBank/DDBJ databases">
        <authorList>
            <person name="Kucharzyk K."/>
            <person name="Murdoch R.W."/>
            <person name="Higgins S."/>
            <person name="Loffler F."/>
        </authorList>
    </citation>
    <scope>NUCLEOTIDE SEQUENCE</scope>
</reference>
<dbReference type="EMBL" id="VSSQ01000541">
    <property type="protein sequence ID" value="MPL97102.1"/>
    <property type="molecule type" value="Genomic_DNA"/>
</dbReference>
<dbReference type="PANTHER" id="PTHR24273:SF32">
    <property type="entry name" value="HYALIN"/>
    <property type="match status" value="1"/>
</dbReference>
<sequence length="772" mass="81999">MCGAWIVVPVPAAIDACGEVTLVNNITGTNNATGSYPLGVTTIIWTATDECGNVSTCSMTITINDNEDPHIICPQHITINNDPGVCEAFVNVPQPVVSDNCEIRTLVNTYTQTDDASAVYPVGTTVVWWTVVDMSGNSSSCFMNITVVDAEAPVIVCPEDIAVSTDPGVCEAYVTVPLPEVSDNCGVENVTNSFNGADDASGTYPVGTTTVIWTVTDVNGHIAECSMTVTVSDNELPAIDCPEDIAVSTDPGVCEAYVTVPQPVVSDNCGIESVVNSFNGTGDASGIYPTGTTTINWTVFDIHGNQSECVMTVTVTDNELPVIVCPEDINVNTDPGVCEANVTVPQPVVSDNCGIELVVNSFNGTDNASGIYPTGTTTVVWTVTDIHGLTSTCEMTITVTDNELPVIECPEDITVVAGAGCTALVEIPEPVVSDNCGIESVVSSTGAAGSIELPAGIHEVSWIATDIHGNQASCSILVTVIAGPIANDDNDVTEMNIPVSVPVLENDTDCDNNIDPSTVTVITNPANGFTMVDPQNGNILYTPNTGFHGTDTFIYRVCDLSGLCDDATVTIVIEGEDPPAPIYLIAVADLDTTLVNTPRLITNMFNDIVPEGITAGIEILTQPSNGYLELHSDMTVTYTPATDFTGMDEFTYILYDINGVAISDTAVSVIVVVPDPGRAEIIIYNGITPNGDGRNDNWIIDGIEEYGDNEILLFNRWGDQVRYFENYNNTSVVWDGTNKNGKILPDGTYYYIVKLRSVNEIYTGWVIIHGSK</sequence>
<dbReference type="PANTHER" id="PTHR24273">
    <property type="entry name" value="FI04643P-RELATED"/>
    <property type="match status" value="1"/>
</dbReference>
<evidence type="ECO:0000259" key="2">
    <source>
        <dbReference type="PROSITE" id="PS50825"/>
    </source>
</evidence>
<dbReference type="Pfam" id="PF02494">
    <property type="entry name" value="HYR"/>
    <property type="match status" value="5"/>
</dbReference>
<feature type="domain" description="HYR" evidence="2">
    <location>
        <begin position="1"/>
        <end position="65"/>
    </location>
</feature>
<dbReference type="Gene3D" id="2.60.40.2810">
    <property type="match status" value="1"/>
</dbReference>
<dbReference type="PROSITE" id="PS50825">
    <property type="entry name" value="HYR"/>
    <property type="match status" value="4"/>
</dbReference>
<protein>
    <recommendedName>
        <fullName evidence="2">HYR domain-containing protein</fullName>
    </recommendedName>
</protein>
<keyword evidence="1" id="KW-0677">Repeat</keyword>
<feature type="domain" description="HYR" evidence="2">
    <location>
        <begin position="234"/>
        <end position="317"/>
    </location>
</feature>
<dbReference type="AlphaFoldDB" id="A0A644W311"/>
<dbReference type="Gene3D" id="2.60.40.4070">
    <property type="match status" value="1"/>
</dbReference>
<feature type="domain" description="HYR" evidence="2">
    <location>
        <begin position="400"/>
        <end position="482"/>
    </location>
</feature>
<dbReference type="Pfam" id="PF17963">
    <property type="entry name" value="Big_9"/>
    <property type="match status" value="2"/>
</dbReference>